<evidence type="ECO:0000313" key="1">
    <source>
        <dbReference type="EMBL" id="KAK2562721.1"/>
    </source>
</evidence>
<reference evidence="1" key="1">
    <citation type="journal article" date="2023" name="G3 (Bethesda)">
        <title>Whole genome assembly and annotation of the endangered Caribbean coral Acropora cervicornis.</title>
        <authorList>
            <person name="Selwyn J.D."/>
            <person name="Vollmer S.V."/>
        </authorList>
    </citation>
    <scope>NUCLEOTIDE SEQUENCE</scope>
    <source>
        <strain evidence="1">K2</strain>
    </source>
</reference>
<sequence>MVKTLVFFKRGSFSLIVGMVYTEAIEGYLHLGYSVSQTAEACGVSRSVLYSRMQQLGISYRDRFSCIDNNSLDAAVTDIKMNHPNCGEVLIIGHLRARGIIVQQSRMGLADLLYFVNAVTTIHPKLCQICSSVQSVSREDHPKYELKKKKIINQLLQEFVNAHSHHSISTENNLTPLQLFNNNQHLLSLHSVTPQQDLRAANLPRRHPICNPLSDEFYRNLCQEIDPLMNISRYRLVQTEFLSALDTAAEILATMSSLEATLREIEACNALFFFLYLGRNEPVRTILVSDDTFAIFLISDRTIPVSDRLTDNLERDAHEWDKEENFDKAPSH</sequence>
<dbReference type="PANTHER" id="PTHR46791:SF7">
    <property type="entry name" value="INTEGRASE CATALYTIC DOMAIN-CONTAINING PROTEIN"/>
    <property type="match status" value="1"/>
</dbReference>
<keyword evidence="2" id="KW-1185">Reference proteome</keyword>
<proteinExistence type="predicted"/>
<dbReference type="PANTHER" id="PTHR46791">
    <property type="entry name" value="EXPRESSED PROTEIN"/>
    <property type="match status" value="1"/>
</dbReference>
<gene>
    <name evidence="1" type="ORF">P5673_014430</name>
</gene>
<comment type="caution">
    <text evidence="1">The sequence shown here is derived from an EMBL/GenBank/DDBJ whole genome shotgun (WGS) entry which is preliminary data.</text>
</comment>
<organism evidence="1 2">
    <name type="scientific">Acropora cervicornis</name>
    <name type="common">Staghorn coral</name>
    <dbReference type="NCBI Taxonomy" id="6130"/>
    <lineage>
        <taxon>Eukaryota</taxon>
        <taxon>Metazoa</taxon>
        <taxon>Cnidaria</taxon>
        <taxon>Anthozoa</taxon>
        <taxon>Hexacorallia</taxon>
        <taxon>Scleractinia</taxon>
        <taxon>Astrocoeniina</taxon>
        <taxon>Acroporidae</taxon>
        <taxon>Acropora</taxon>
    </lineage>
</organism>
<dbReference type="AlphaFoldDB" id="A0AAD9QJY3"/>
<dbReference type="EMBL" id="JARQWQ010000028">
    <property type="protein sequence ID" value="KAK2562721.1"/>
    <property type="molecule type" value="Genomic_DNA"/>
</dbReference>
<accession>A0AAD9QJY3</accession>
<evidence type="ECO:0000313" key="2">
    <source>
        <dbReference type="Proteomes" id="UP001249851"/>
    </source>
</evidence>
<dbReference type="Gene3D" id="1.10.10.60">
    <property type="entry name" value="Homeodomain-like"/>
    <property type="match status" value="1"/>
</dbReference>
<name>A0AAD9QJY3_ACRCE</name>
<reference evidence="1" key="2">
    <citation type="journal article" date="2023" name="Science">
        <title>Genomic signatures of disease resistance in endangered staghorn corals.</title>
        <authorList>
            <person name="Vollmer S.V."/>
            <person name="Selwyn J.D."/>
            <person name="Despard B.A."/>
            <person name="Roesel C.L."/>
        </authorList>
    </citation>
    <scope>NUCLEOTIDE SEQUENCE</scope>
    <source>
        <strain evidence="1">K2</strain>
    </source>
</reference>
<protein>
    <submittedName>
        <fullName evidence="1">Uncharacterized protein</fullName>
    </submittedName>
</protein>
<dbReference type="Proteomes" id="UP001249851">
    <property type="component" value="Unassembled WGS sequence"/>
</dbReference>